<reference evidence="2" key="2">
    <citation type="submission" date="2020-01" db="EMBL/GenBank/DDBJ databases">
        <authorList>
            <person name="Hornung B."/>
        </authorList>
    </citation>
    <scope>NUCLEOTIDE SEQUENCE</scope>
    <source>
        <strain evidence="2">PacBioINE</strain>
    </source>
</reference>
<evidence type="ECO:0000313" key="2">
    <source>
        <dbReference type="EMBL" id="CAA7602419.1"/>
    </source>
</evidence>
<dbReference type="AlphaFoldDB" id="A0A8S0W990"/>
<accession>A0A8S0W990</accession>
<dbReference type="EMBL" id="LR746496">
    <property type="protein sequence ID" value="CAA7602419.1"/>
    <property type="molecule type" value="Genomic_DNA"/>
</dbReference>
<dbReference type="RefSeq" id="WP_240985790.1">
    <property type="nucleotide sequence ID" value="NZ_CDGJ01000081.1"/>
</dbReference>
<dbReference type="KEGG" id="aacx:DEACI_3093"/>
<evidence type="ECO:0000259" key="1">
    <source>
        <dbReference type="PROSITE" id="PS51379"/>
    </source>
</evidence>
<reference evidence="3" key="1">
    <citation type="submission" date="2014-11" db="EMBL/GenBank/DDBJ databases">
        <authorList>
            <person name="Hornung B.V."/>
        </authorList>
    </citation>
    <scope>NUCLEOTIDE SEQUENCE</scope>
    <source>
        <strain evidence="3">INE</strain>
    </source>
</reference>
<sequence>MPEFAEKSLKVTIDTDKCDECQTKACVDACKKYARGLLGLDDAGRASVGHRTQEEVIRLGTECLACEFACKFYGRDAIRIDVAVEGLGEYLRKRA</sequence>
<feature type="domain" description="4Fe-4S ferredoxin-type" evidence="1">
    <location>
        <begin position="9"/>
        <end position="40"/>
    </location>
</feature>
<evidence type="ECO:0000313" key="4">
    <source>
        <dbReference type="Proteomes" id="UP001071230"/>
    </source>
</evidence>
<gene>
    <name evidence="3" type="ORF">DEACI_2822</name>
    <name evidence="2" type="ORF">DEACI_3093</name>
</gene>
<dbReference type="InterPro" id="IPR017896">
    <property type="entry name" value="4Fe4S_Fe-S-bd"/>
</dbReference>
<protein>
    <submittedName>
        <fullName evidence="3">4Fe-4S ferredoxin-type iron-sulfur binding domain profile</fullName>
    </submittedName>
    <submittedName>
        <fullName evidence="2">4Fe-4S ferredoxin-type, iron-sulphur binding domain protein</fullName>
    </submittedName>
</protein>
<name>A0A8S0W990_9FIRM</name>
<dbReference type="EMBL" id="CDGJ01000081">
    <property type="protein sequence ID" value="CEJ08346.1"/>
    <property type="molecule type" value="Genomic_DNA"/>
</dbReference>
<dbReference type="Proteomes" id="UP001071230">
    <property type="component" value="Unassembled WGS sequence"/>
</dbReference>
<evidence type="ECO:0000313" key="3">
    <source>
        <dbReference type="EMBL" id="CEJ08346.1"/>
    </source>
</evidence>
<dbReference type="PROSITE" id="PS51379">
    <property type="entry name" value="4FE4S_FER_2"/>
    <property type="match status" value="1"/>
</dbReference>
<organism evidence="2">
    <name type="scientific">Acididesulfobacillus acetoxydans</name>
    <dbReference type="NCBI Taxonomy" id="1561005"/>
    <lineage>
        <taxon>Bacteria</taxon>
        <taxon>Bacillati</taxon>
        <taxon>Bacillota</taxon>
        <taxon>Clostridia</taxon>
        <taxon>Eubacteriales</taxon>
        <taxon>Peptococcaceae</taxon>
        <taxon>Acididesulfobacillus</taxon>
    </lineage>
</organism>
<dbReference type="Proteomes" id="UP000836597">
    <property type="component" value="Chromosome"/>
</dbReference>
<proteinExistence type="predicted"/>
<dbReference type="SUPFAM" id="SSF54862">
    <property type="entry name" value="4Fe-4S ferredoxins"/>
    <property type="match status" value="1"/>
</dbReference>
<keyword evidence="4" id="KW-1185">Reference proteome</keyword>